<evidence type="ECO:0000313" key="2">
    <source>
        <dbReference type="Proteomes" id="UP000288024"/>
    </source>
</evidence>
<keyword evidence="2" id="KW-1185">Reference proteome</keyword>
<evidence type="ECO:0000313" key="1">
    <source>
        <dbReference type="EMBL" id="RVT67694.1"/>
    </source>
</evidence>
<dbReference type="RefSeq" id="WP_127736300.1">
    <property type="nucleotide sequence ID" value="NZ_CAJCKN010000002.1"/>
</dbReference>
<dbReference type="PANTHER" id="PTHR41260">
    <property type="entry name" value="PROTEIN ECSC"/>
    <property type="match status" value="1"/>
</dbReference>
<dbReference type="PANTHER" id="PTHR41260:SF1">
    <property type="entry name" value="PROTEIN ECSC"/>
    <property type="match status" value="1"/>
</dbReference>
<dbReference type="Pfam" id="PF12787">
    <property type="entry name" value="EcsC"/>
    <property type="match status" value="1"/>
</dbReference>
<name>A0A3S2UD36_9BACI</name>
<sequence>MKENESIAMMEVKDWKRRILKRPSMLNRVSKKAQNKMNGYIPAKVHQVITEAIKQMITATLAGTNKITKRPVNTNRSIIEMDKEMDKKIAQFQKAAAVEGAGTGAGGILVGLADFPLLLAIKMKFLMESAALYGHDPEEYEERVFLLYVFQLAFSSEGRKPYLLDIIENWEEKKAEVLKLDWQELQQEYRDYIDFVKLLQLVPIIGAAVGAVANYNLLEQLGETAKNCYRIRHFNNTSDNLLIEGESPKFL</sequence>
<gene>
    <name evidence="1" type="ORF">EM808_04255</name>
</gene>
<dbReference type="AlphaFoldDB" id="A0A3S2UD36"/>
<dbReference type="EMBL" id="RZTZ01000001">
    <property type="protein sequence ID" value="RVT67694.1"/>
    <property type="molecule type" value="Genomic_DNA"/>
</dbReference>
<dbReference type="GeneID" id="87615835"/>
<comment type="caution">
    <text evidence="1">The sequence shown here is derived from an EMBL/GenBank/DDBJ whole genome shotgun (WGS) entry which is preliminary data.</text>
</comment>
<reference evidence="1 2" key="1">
    <citation type="submission" date="2019-01" db="EMBL/GenBank/DDBJ databases">
        <title>Bacillus sp. M5HDSG1-1, whole genome shotgun sequence.</title>
        <authorList>
            <person name="Tuo L."/>
        </authorList>
    </citation>
    <scope>NUCLEOTIDE SEQUENCE [LARGE SCALE GENOMIC DNA]</scope>
    <source>
        <strain evidence="1 2">M5HDSG1-1</strain>
    </source>
</reference>
<organism evidence="1 2">
    <name type="scientific">Niallia taxi</name>
    <dbReference type="NCBI Taxonomy" id="2499688"/>
    <lineage>
        <taxon>Bacteria</taxon>
        <taxon>Bacillati</taxon>
        <taxon>Bacillota</taxon>
        <taxon>Bacilli</taxon>
        <taxon>Bacillales</taxon>
        <taxon>Bacillaceae</taxon>
        <taxon>Niallia</taxon>
    </lineage>
</organism>
<dbReference type="Proteomes" id="UP000288024">
    <property type="component" value="Unassembled WGS sequence"/>
</dbReference>
<dbReference type="InterPro" id="IPR024787">
    <property type="entry name" value="EcsC"/>
</dbReference>
<accession>A0A3S2UD36</accession>
<protein>
    <submittedName>
        <fullName evidence="1">EcsC family protein</fullName>
    </submittedName>
</protein>
<proteinExistence type="predicted"/>